<keyword evidence="8" id="KW-0460">Magnesium</keyword>
<accession>A0A5N0T9T4</accession>
<evidence type="ECO:0000256" key="7">
    <source>
        <dbReference type="ARBA" id="ARBA00022801"/>
    </source>
</evidence>
<feature type="domain" description="Nudix hydrolase" evidence="17">
    <location>
        <begin position="2"/>
        <end position="130"/>
    </location>
</feature>
<proteinExistence type="inferred from homology"/>
<evidence type="ECO:0000256" key="5">
    <source>
        <dbReference type="ARBA" id="ARBA00022723"/>
    </source>
</evidence>
<dbReference type="PANTHER" id="PTHR47707:SF1">
    <property type="entry name" value="NUDIX HYDROLASE FAMILY PROTEIN"/>
    <property type="match status" value="1"/>
</dbReference>
<dbReference type="Pfam" id="PF14815">
    <property type="entry name" value="NUDIX_4"/>
    <property type="match status" value="1"/>
</dbReference>
<dbReference type="CDD" id="cd03425">
    <property type="entry name" value="NUDIX_MutT_NudA_like"/>
    <property type="match status" value="1"/>
</dbReference>
<dbReference type="GO" id="GO:0046872">
    <property type="term" value="F:metal ion binding"/>
    <property type="evidence" value="ECO:0007669"/>
    <property type="project" value="UniProtKB-KW"/>
</dbReference>
<dbReference type="EC" id="3.6.1.55" evidence="12"/>
<evidence type="ECO:0000313" key="18">
    <source>
        <dbReference type="EMBL" id="KAA9131700.1"/>
    </source>
</evidence>
<dbReference type="EMBL" id="VYXP01000005">
    <property type="protein sequence ID" value="KAA9131700.1"/>
    <property type="molecule type" value="Genomic_DNA"/>
</dbReference>
<dbReference type="GO" id="GO:0044715">
    <property type="term" value="F:8-oxo-dGDP phosphatase activity"/>
    <property type="evidence" value="ECO:0007669"/>
    <property type="project" value="TreeGrafter"/>
</dbReference>
<dbReference type="PROSITE" id="PS00893">
    <property type="entry name" value="NUDIX_BOX"/>
    <property type="match status" value="1"/>
</dbReference>
<evidence type="ECO:0000256" key="4">
    <source>
        <dbReference type="ARBA" id="ARBA00022705"/>
    </source>
</evidence>
<dbReference type="InterPro" id="IPR020476">
    <property type="entry name" value="Nudix_hydrolase"/>
</dbReference>
<comment type="catalytic activity">
    <reaction evidence="11">
        <text>8-oxo-GTP + H2O = 8-oxo-GMP + diphosphate + H(+)</text>
        <dbReference type="Rhea" id="RHEA:67616"/>
        <dbReference type="ChEBI" id="CHEBI:15377"/>
        <dbReference type="ChEBI" id="CHEBI:15378"/>
        <dbReference type="ChEBI" id="CHEBI:33019"/>
        <dbReference type="ChEBI" id="CHEBI:143553"/>
        <dbReference type="ChEBI" id="CHEBI:145694"/>
    </reaction>
</comment>
<dbReference type="GO" id="GO:0006281">
    <property type="term" value="P:DNA repair"/>
    <property type="evidence" value="ECO:0007669"/>
    <property type="project" value="UniProtKB-KW"/>
</dbReference>
<evidence type="ECO:0000256" key="12">
    <source>
        <dbReference type="ARBA" id="ARBA00038905"/>
    </source>
</evidence>
<evidence type="ECO:0000256" key="10">
    <source>
        <dbReference type="ARBA" id="ARBA00035861"/>
    </source>
</evidence>
<keyword evidence="9" id="KW-0234">DNA repair</keyword>
<dbReference type="GO" id="GO:0008413">
    <property type="term" value="F:8-oxo-7,8-dihydroguanosine triphosphate pyrophosphatase activity"/>
    <property type="evidence" value="ECO:0007669"/>
    <property type="project" value="TreeGrafter"/>
</dbReference>
<keyword evidence="5" id="KW-0479">Metal-binding</keyword>
<reference evidence="18 19" key="1">
    <citation type="submission" date="2019-09" db="EMBL/GenBank/DDBJ databases">
        <title>Wenzhouxiangella sp. Genome sequencing and assembly.</title>
        <authorList>
            <person name="Zhang R."/>
        </authorList>
    </citation>
    <scope>NUCLEOTIDE SEQUENCE [LARGE SCALE GENOMIC DNA]</scope>
    <source>
        <strain evidence="18 19">W260</strain>
    </source>
</reference>
<dbReference type="Proteomes" id="UP000325372">
    <property type="component" value="Unassembled WGS sequence"/>
</dbReference>
<evidence type="ECO:0000256" key="1">
    <source>
        <dbReference type="ARBA" id="ARBA00001946"/>
    </source>
</evidence>
<dbReference type="PANTHER" id="PTHR47707">
    <property type="entry name" value="8-OXO-DGTP DIPHOSPHATASE"/>
    <property type="match status" value="1"/>
</dbReference>
<dbReference type="GO" id="GO:0006260">
    <property type="term" value="P:DNA replication"/>
    <property type="evidence" value="ECO:0007669"/>
    <property type="project" value="UniProtKB-KW"/>
</dbReference>
<evidence type="ECO:0000256" key="2">
    <source>
        <dbReference type="ARBA" id="ARBA00005582"/>
    </source>
</evidence>
<evidence type="ECO:0000256" key="13">
    <source>
        <dbReference type="ARBA" id="ARBA00040794"/>
    </source>
</evidence>
<evidence type="ECO:0000256" key="9">
    <source>
        <dbReference type="ARBA" id="ARBA00023204"/>
    </source>
</evidence>
<evidence type="ECO:0000256" key="8">
    <source>
        <dbReference type="ARBA" id="ARBA00022842"/>
    </source>
</evidence>
<dbReference type="GO" id="GO:0035539">
    <property type="term" value="F:8-oxo-7,8-dihydrodeoxyguanosine triphosphate pyrophosphatase activity"/>
    <property type="evidence" value="ECO:0007669"/>
    <property type="project" value="UniProtKB-EC"/>
</dbReference>
<comment type="catalytic activity">
    <reaction evidence="10">
        <text>8-oxo-dGTP + H2O = 8-oxo-dGMP + diphosphate + H(+)</text>
        <dbReference type="Rhea" id="RHEA:31575"/>
        <dbReference type="ChEBI" id="CHEBI:15377"/>
        <dbReference type="ChEBI" id="CHEBI:15378"/>
        <dbReference type="ChEBI" id="CHEBI:33019"/>
        <dbReference type="ChEBI" id="CHEBI:63224"/>
        <dbReference type="ChEBI" id="CHEBI:77896"/>
        <dbReference type="EC" id="3.6.1.55"/>
    </reaction>
</comment>
<evidence type="ECO:0000256" key="15">
    <source>
        <dbReference type="ARBA" id="ARBA00041979"/>
    </source>
</evidence>
<keyword evidence="4" id="KW-0235">DNA replication</keyword>
<dbReference type="AlphaFoldDB" id="A0A5N0T9T4"/>
<keyword evidence="6" id="KW-0227">DNA damage</keyword>
<evidence type="ECO:0000256" key="11">
    <source>
        <dbReference type="ARBA" id="ARBA00036904"/>
    </source>
</evidence>
<dbReference type="InterPro" id="IPR015797">
    <property type="entry name" value="NUDIX_hydrolase-like_dom_sf"/>
</dbReference>
<evidence type="ECO:0000256" key="14">
    <source>
        <dbReference type="ARBA" id="ARBA00041592"/>
    </source>
</evidence>
<dbReference type="GO" id="GO:0044716">
    <property type="term" value="F:8-oxo-GDP phosphatase activity"/>
    <property type="evidence" value="ECO:0007669"/>
    <property type="project" value="TreeGrafter"/>
</dbReference>
<dbReference type="PROSITE" id="PS51462">
    <property type="entry name" value="NUDIX"/>
    <property type="match status" value="1"/>
</dbReference>
<keyword evidence="19" id="KW-1185">Reference proteome</keyword>
<dbReference type="PRINTS" id="PR00502">
    <property type="entry name" value="NUDIXFAMILY"/>
</dbReference>
<dbReference type="SUPFAM" id="SSF55811">
    <property type="entry name" value="Nudix"/>
    <property type="match status" value="1"/>
</dbReference>
<evidence type="ECO:0000256" key="16">
    <source>
        <dbReference type="ARBA" id="ARBA00042798"/>
    </source>
</evidence>
<dbReference type="Gene3D" id="3.90.79.10">
    <property type="entry name" value="Nucleoside Triphosphate Pyrophosphohydrolase"/>
    <property type="match status" value="1"/>
</dbReference>
<gene>
    <name evidence="18" type="ORF">F3N42_09520</name>
</gene>
<comment type="cofactor">
    <cofactor evidence="1">
        <name>Mg(2+)</name>
        <dbReference type="ChEBI" id="CHEBI:18420"/>
    </cofactor>
</comment>
<comment type="caution">
    <text evidence="18">The sequence shown here is derived from an EMBL/GenBank/DDBJ whole genome shotgun (WGS) entry which is preliminary data.</text>
</comment>
<evidence type="ECO:0000259" key="17">
    <source>
        <dbReference type="PROSITE" id="PS51462"/>
    </source>
</evidence>
<dbReference type="InterPro" id="IPR020084">
    <property type="entry name" value="NUDIX_hydrolase_CS"/>
</dbReference>
<dbReference type="InterPro" id="IPR047127">
    <property type="entry name" value="MutT-like"/>
</dbReference>
<comment type="similarity">
    <text evidence="2">Belongs to the Nudix hydrolase family.</text>
</comment>
<name>A0A5N0T9T4_9GAMM</name>
<evidence type="ECO:0000313" key="19">
    <source>
        <dbReference type="Proteomes" id="UP000325372"/>
    </source>
</evidence>
<keyword evidence="7 18" id="KW-0378">Hydrolase</keyword>
<evidence type="ECO:0000256" key="6">
    <source>
        <dbReference type="ARBA" id="ARBA00022763"/>
    </source>
</evidence>
<protein>
    <recommendedName>
        <fullName evidence="13">8-oxo-dGTP diphosphatase</fullName>
        <ecNumber evidence="12">3.6.1.55</ecNumber>
    </recommendedName>
    <alternativeName>
        <fullName evidence="16">7,8-dihydro-8-oxoguanine-triphosphatase</fullName>
    </alternativeName>
    <alternativeName>
        <fullName evidence="15">Mutator protein MutT</fullName>
    </alternativeName>
    <alternativeName>
        <fullName evidence="14">dGTP pyrophosphohydrolase</fullName>
    </alternativeName>
</protein>
<evidence type="ECO:0000256" key="3">
    <source>
        <dbReference type="ARBA" id="ARBA00022457"/>
    </source>
</evidence>
<organism evidence="18 19">
    <name type="scientific">Marinihelvus fidelis</name>
    <dbReference type="NCBI Taxonomy" id="2613842"/>
    <lineage>
        <taxon>Bacteria</taxon>
        <taxon>Pseudomonadati</taxon>
        <taxon>Pseudomonadota</taxon>
        <taxon>Gammaproteobacteria</taxon>
        <taxon>Chromatiales</taxon>
        <taxon>Wenzhouxiangellaceae</taxon>
        <taxon>Marinihelvus</taxon>
    </lineage>
</organism>
<sequence>MKKIEVVAAIIAHNKKILCTQRGPAKFEYISGKYEFPGGKVESGETNEGALVREISEELGLNVAVEGHYLTVSHAYPDFAIVMHSYVCTTESVEGMALTEHVDHRWLSPAELSVLDWAAADVPIVEKLQNEPNEFF</sequence>
<dbReference type="InterPro" id="IPR000086">
    <property type="entry name" value="NUDIX_hydrolase_dom"/>
</dbReference>
<dbReference type="InterPro" id="IPR029119">
    <property type="entry name" value="MutY_C"/>
</dbReference>
<keyword evidence="3" id="KW-0515">Mutator protein</keyword>